<name>D8PZN2_SCHCM</name>
<evidence type="ECO:0000256" key="1">
    <source>
        <dbReference type="ARBA" id="ARBA00004141"/>
    </source>
</evidence>
<dbReference type="Gene3D" id="1.20.1250.20">
    <property type="entry name" value="MFS general substrate transporter like domains"/>
    <property type="match status" value="1"/>
</dbReference>
<dbReference type="PANTHER" id="PTHR23502:SF173">
    <property type="entry name" value="MFS-MULTIDRUG-RESISTANCE TRANSPORTER-RELATED"/>
    <property type="match status" value="1"/>
</dbReference>
<dbReference type="CDD" id="cd17323">
    <property type="entry name" value="MFS_Tpo1_MDR_like"/>
    <property type="match status" value="1"/>
</dbReference>
<evidence type="ECO:0000313" key="8">
    <source>
        <dbReference type="Proteomes" id="UP000007431"/>
    </source>
</evidence>
<dbReference type="InParanoid" id="D8PZN2"/>
<dbReference type="KEGG" id="scm:SCHCO_02491665"/>
<dbReference type="VEuPathDB" id="FungiDB:SCHCODRAFT_02491665"/>
<dbReference type="InterPro" id="IPR011701">
    <property type="entry name" value="MFS"/>
</dbReference>
<keyword evidence="8" id="KW-1185">Reference proteome</keyword>
<dbReference type="Pfam" id="PF07690">
    <property type="entry name" value="MFS_1"/>
    <property type="match status" value="1"/>
</dbReference>
<feature type="transmembrane region" description="Helical" evidence="5">
    <location>
        <begin position="186"/>
        <end position="215"/>
    </location>
</feature>
<accession>D8PZN2</accession>
<keyword evidence="3 5" id="KW-1133">Transmembrane helix</keyword>
<dbReference type="FunFam" id="1.20.1250.20:FF:000011">
    <property type="entry name" value="MFS multidrug transporter, putative"/>
    <property type="match status" value="1"/>
</dbReference>
<feature type="transmembrane region" description="Helical" evidence="5">
    <location>
        <begin position="262"/>
        <end position="281"/>
    </location>
</feature>
<feature type="transmembrane region" description="Helical" evidence="5">
    <location>
        <begin position="436"/>
        <end position="455"/>
    </location>
</feature>
<feature type="transmembrane region" description="Helical" evidence="5">
    <location>
        <begin position="399"/>
        <end position="424"/>
    </location>
</feature>
<dbReference type="EMBL" id="GL377304">
    <property type="protein sequence ID" value="EFI98892.1"/>
    <property type="molecule type" value="Genomic_DNA"/>
</dbReference>
<feature type="transmembrane region" description="Helical" evidence="5">
    <location>
        <begin position="29"/>
        <end position="46"/>
    </location>
</feature>
<evidence type="ECO:0000256" key="5">
    <source>
        <dbReference type="SAM" id="Phobius"/>
    </source>
</evidence>
<evidence type="ECO:0000256" key="3">
    <source>
        <dbReference type="ARBA" id="ARBA00022989"/>
    </source>
</evidence>
<evidence type="ECO:0000259" key="6">
    <source>
        <dbReference type="PROSITE" id="PS50850"/>
    </source>
</evidence>
<organism evidence="8">
    <name type="scientific">Schizophyllum commune (strain H4-8 / FGSC 9210)</name>
    <name type="common">Split gill fungus</name>
    <dbReference type="NCBI Taxonomy" id="578458"/>
    <lineage>
        <taxon>Eukaryota</taxon>
        <taxon>Fungi</taxon>
        <taxon>Dikarya</taxon>
        <taxon>Basidiomycota</taxon>
        <taxon>Agaricomycotina</taxon>
        <taxon>Agaricomycetes</taxon>
        <taxon>Agaricomycetidae</taxon>
        <taxon>Agaricales</taxon>
        <taxon>Schizophyllaceae</taxon>
        <taxon>Schizophyllum</taxon>
    </lineage>
</organism>
<dbReference type="GeneID" id="9586357"/>
<dbReference type="GO" id="GO:0022857">
    <property type="term" value="F:transmembrane transporter activity"/>
    <property type="evidence" value="ECO:0007669"/>
    <property type="project" value="InterPro"/>
</dbReference>
<keyword evidence="4 5" id="KW-0472">Membrane</keyword>
<keyword evidence="2 5" id="KW-0812">Transmembrane</keyword>
<dbReference type="OMA" id="PEYRMEV"/>
<feature type="transmembrane region" description="Helical" evidence="5">
    <location>
        <begin position="343"/>
        <end position="362"/>
    </location>
</feature>
<feature type="transmembrane region" description="Helical" evidence="5">
    <location>
        <begin position="66"/>
        <end position="86"/>
    </location>
</feature>
<dbReference type="HOGENOM" id="CLU_008455_11_6_1"/>
<feature type="transmembrane region" description="Helical" evidence="5">
    <location>
        <begin position="368"/>
        <end position="392"/>
    </location>
</feature>
<dbReference type="Proteomes" id="UP000007431">
    <property type="component" value="Unassembled WGS sequence"/>
</dbReference>
<dbReference type="RefSeq" id="XP_003033795.1">
    <property type="nucleotide sequence ID" value="XM_003033749.1"/>
</dbReference>
<evidence type="ECO:0000313" key="7">
    <source>
        <dbReference type="EMBL" id="EFI98892.1"/>
    </source>
</evidence>
<dbReference type="SUPFAM" id="SSF103473">
    <property type="entry name" value="MFS general substrate transporter"/>
    <property type="match status" value="1"/>
</dbReference>
<dbReference type="InterPro" id="IPR020846">
    <property type="entry name" value="MFS_dom"/>
</dbReference>
<dbReference type="PROSITE" id="PS50850">
    <property type="entry name" value="MFS"/>
    <property type="match status" value="1"/>
</dbReference>
<feature type="transmembrane region" description="Helical" evidence="5">
    <location>
        <begin position="155"/>
        <end position="174"/>
    </location>
</feature>
<dbReference type="eggNOG" id="KOG0255">
    <property type="taxonomic scope" value="Eukaryota"/>
</dbReference>
<feature type="transmembrane region" description="Helical" evidence="5">
    <location>
        <begin position="122"/>
        <end position="143"/>
    </location>
</feature>
<dbReference type="GO" id="GO:0005886">
    <property type="term" value="C:plasma membrane"/>
    <property type="evidence" value="ECO:0007669"/>
    <property type="project" value="TreeGrafter"/>
</dbReference>
<feature type="transmembrane region" description="Helical" evidence="5">
    <location>
        <begin position="301"/>
        <end position="322"/>
    </location>
</feature>
<dbReference type="OrthoDB" id="9986881at2759"/>
<dbReference type="InterPro" id="IPR036259">
    <property type="entry name" value="MFS_trans_sf"/>
</dbReference>
<evidence type="ECO:0000256" key="4">
    <source>
        <dbReference type="ARBA" id="ARBA00023136"/>
    </source>
</evidence>
<dbReference type="AlphaFoldDB" id="D8PZN2"/>
<dbReference type="PANTHER" id="PTHR23502">
    <property type="entry name" value="MAJOR FACILITATOR SUPERFAMILY"/>
    <property type="match status" value="1"/>
</dbReference>
<sequence length="470" mass="52348">MDEKPDPYLVLFSENDPDNPQNWSKVKKWYLTTASGLLVLNATFASSAPSGVIQQMMEEFTFSREVGVLTISLFVAGYCIGPLLWGPLSEQYGRRIPFLISFFVYTCFQVGCALSPNTASIILFRLLGGLFASAPLTNSGALVSDIWNAKIRGKAMAVFTLAPFAGPALGPTVAGYMNVAGVSWRWLFWLLTIFAGTCWLIILFTIPETFAPVILARKAKRLRKTTGDDRYYAMIETQKTTWSTRAERILTRPFKILFREPMLLAITTYTSFIYGCLYLLFESYPIVFEQGHGFNTGATGLTYLPIAVGGFVAVCLNIFYFNPRYERTLKRRAPDPVPPEKRLEMALLAAPLYAISFFWFGWTSYPTISFWSPLIAGGLMGMSICLLFMSLFNYIIDAYLHAAASALAANTVCRSIFGAAFPLFATQMYNALNPRWASSLLGFVAAAMIPIPFVLMKFGPTLRARSKYAP</sequence>
<reference evidence="7 8" key="1">
    <citation type="journal article" date="2010" name="Nat. Biotechnol.">
        <title>Genome sequence of the model mushroom Schizophyllum commune.</title>
        <authorList>
            <person name="Ohm R.A."/>
            <person name="de Jong J.F."/>
            <person name="Lugones L.G."/>
            <person name="Aerts A."/>
            <person name="Kothe E."/>
            <person name="Stajich J.E."/>
            <person name="de Vries R.P."/>
            <person name="Record E."/>
            <person name="Levasseur A."/>
            <person name="Baker S.E."/>
            <person name="Bartholomew K.A."/>
            <person name="Coutinho P.M."/>
            <person name="Erdmann S."/>
            <person name="Fowler T.J."/>
            <person name="Gathman A.C."/>
            <person name="Lombard V."/>
            <person name="Henrissat B."/>
            <person name="Knabe N."/>
            <person name="Kuees U."/>
            <person name="Lilly W.W."/>
            <person name="Lindquist E."/>
            <person name="Lucas S."/>
            <person name="Magnuson J.K."/>
            <person name="Piumi F."/>
            <person name="Raudaskoski M."/>
            <person name="Salamov A."/>
            <person name="Schmutz J."/>
            <person name="Schwarze F.W.M.R."/>
            <person name="vanKuyk P.A."/>
            <person name="Horton J.S."/>
            <person name="Grigoriev I.V."/>
            <person name="Woesten H.A.B."/>
        </authorList>
    </citation>
    <scope>NUCLEOTIDE SEQUENCE [LARGE SCALE GENOMIC DNA]</scope>
    <source>
        <strain evidence="8">H4-8 / FGSC 9210</strain>
    </source>
</reference>
<gene>
    <name evidence="7" type="ORF">SCHCODRAFT_52618</name>
</gene>
<feature type="domain" description="Major facilitator superfamily (MFS) profile" evidence="6">
    <location>
        <begin position="29"/>
        <end position="470"/>
    </location>
</feature>
<protein>
    <recommendedName>
        <fullName evidence="6">Major facilitator superfamily (MFS) profile domain-containing protein</fullName>
    </recommendedName>
</protein>
<proteinExistence type="predicted"/>
<evidence type="ECO:0000256" key="2">
    <source>
        <dbReference type="ARBA" id="ARBA00022692"/>
    </source>
</evidence>
<dbReference type="FunCoup" id="D8PZN2">
    <property type="interactions" value="127"/>
</dbReference>
<comment type="subcellular location">
    <subcellularLocation>
        <location evidence="1">Membrane</location>
        <topology evidence="1">Multi-pass membrane protein</topology>
    </subcellularLocation>
</comment>